<feature type="domain" description="HTH lysR-type" evidence="5">
    <location>
        <begin position="31"/>
        <end position="88"/>
    </location>
</feature>
<dbReference type="InterPro" id="IPR036390">
    <property type="entry name" value="WH_DNA-bd_sf"/>
</dbReference>
<dbReference type="GO" id="GO:0003700">
    <property type="term" value="F:DNA-binding transcription factor activity"/>
    <property type="evidence" value="ECO:0007669"/>
    <property type="project" value="InterPro"/>
</dbReference>
<dbReference type="PROSITE" id="PS50931">
    <property type="entry name" value="HTH_LYSR"/>
    <property type="match status" value="1"/>
</dbReference>
<dbReference type="SUPFAM" id="SSF53850">
    <property type="entry name" value="Periplasmic binding protein-like II"/>
    <property type="match status" value="1"/>
</dbReference>
<dbReference type="Gene3D" id="1.10.10.10">
    <property type="entry name" value="Winged helix-like DNA-binding domain superfamily/Winged helix DNA-binding domain"/>
    <property type="match status" value="1"/>
</dbReference>
<sequence>MHVTQEIFRKPWDAYGSLAPARVLFMKRKMPALNALKAFEVAGSTGSFTRAAELLNVTQSAVSRQVRQLEEQLGENLLERRHHHLELTSAGRVLLRALHQSFDKIELTVRSIQQKSHANRLHINAPPTFTSRWLMPRLGRLREKHPELELSITTRLQDSLAETSTLDCAIRFGDGEWDGLDSSLLLQERHIAVCASSLYTREASEGGIDLNRLTLLHVLAREDQRYLTWKHWLDAAKISGVDTQGGYEFDLLDLAIRAATDGLGITIADWHMVAPELASGQLTQVLNVHVEGHQSYWLVTRPEQTLMPQLQVFSQWLQEEIWLAQRQLEPSTAAS</sequence>
<dbReference type="InterPro" id="IPR058163">
    <property type="entry name" value="LysR-type_TF_proteobact-type"/>
</dbReference>
<comment type="caution">
    <text evidence="6">The sequence shown here is derived from an EMBL/GenBank/DDBJ whole genome shotgun (WGS) entry which is preliminary data.</text>
</comment>
<evidence type="ECO:0000256" key="1">
    <source>
        <dbReference type="ARBA" id="ARBA00009437"/>
    </source>
</evidence>
<dbReference type="InterPro" id="IPR036388">
    <property type="entry name" value="WH-like_DNA-bd_sf"/>
</dbReference>
<dbReference type="PANTHER" id="PTHR30537">
    <property type="entry name" value="HTH-TYPE TRANSCRIPTIONAL REGULATOR"/>
    <property type="match status" value="1"/>
</dbReference>
<dbReference type="GO" id="GO:0043565">
    <property type="term" value="F:sequence-specific DNA binding"/>
    <property type="evidence" value="ECO:0007669"/>
    <property type="project" value="TreeGrafter"/>
</dbReference>
<evidence type="ECO:0000313" key="6">
    <source>
        <dbReference type="EMBL" id="RMP04618.1"/>
    </source>
</evidence>
<keyword evidence="7" id="KW-1185">Reference proteome</keyword>
<dbReference type="AlphaFoldDB" id="A0A3M4ACJ2"/>
<dbReference type="InterPro" id="IPR005119">
    <property type="entry name" value="LysR_subst-bd"/>
</dbReference>
<dbReference type="EMBL" id="RBQF01000280">
    <property type="protein sequence ID" value="RMP04618.1"/>
    <property type="molecule type" value="Genomic_DNA"/>
</dbReference>
<evidence type="ECO:0000256" key="2">
    <source>
        <dbReference type="ARBA" id="ARBA00023015"/>
    </source>
</evidence>
<name>A0A3M4ACJ2_PSEMA</name>
<proteinExistence type="inferred from homology"/>
<dbReference type="Pfam" id="PF00126">
    <property type="entry name" value="HTH_1"/>
    <property type="match status" value="1"/>
</dbReference>
<dbReference type="PRINTS" id="PR00039">
    <property type="entry name" value="HTHLYSR"/>
</dbReference>
<protein>
    <recommendedName>
        <fullName evidence="5">HTH lysR-type domain-containing protein</fullName>
    </recommendedName>
</protein>
<dbReference type="PANTHER" id="PTHR30537:SF5">
    <property type="entry name" value="HTH-TYPE TRANSCRIPTIONAL ACTIVATOR TTDR-RELATED"/>
    <property type="match status" value="1"/>
</dbReference>
<dbReference type="FunFam" id="1.10.10.10:FF:000001">
    <property type="entry name" value="LysR family transcriptional regulator"/>
    <property type="match status" value="1"/>
</dbReference>
<evidence type="ECO:0000256" key="4">
    <source>
        <dbReference type="ARBA" id="ARBA00023163"/>
    </source>
</evidence>
<dbReference type="Gene3D" id="3.40.190.10">
    <property type="entry name" value="Periplasmic binding protein-like II"/>
    <property type="match status" value="2"/>
</dbReference>
<evidence type="ECO:0000313" key="7">
    <source>
        <dbReference type="Proteomes" id="UP000276587"/>
    </source>
</evidence>
<keyword evidence="3" id="KW-0238">DNA-binding</keyword>
<gene>
    <name evidence="6" type="ORF">ALQ29_03108</name>
</gene>
<dbReference type="Proteomes" id="UP000276587">
    <property type="component" value="Unassembled WGS sequence"/>
</dbReference>
<dbReference type="Pfam" id="PF03466">
    <property type="entry name" value="LysR_substrate"/>
    <property type="match status" value="1"/>
</dbReference>
<dbReference type="GO" id="GO:0006351">
    <property type="term" value="P:DNA-templated transcription"/>
    <property type="evidence" value="ECO:0007669"/>
    <property type="project" value="TreeGrafter"/>
</dbReference>
<evidence type="ECO:0000256" key="3">
    <source>
        <dbReference type="ARBA" id="ARBA00023125"/>
    </source>
</evidence>
<comment type="similarity">
    <text evidence="1">Belongs to the LysR transcriptional regulatory family.</text>
</comment>
<dbReference type="InterPro" id="IPR000847">
    <property type="entry name" value="LysR_HTH_N"/>
</dbReference>
<reference evidence="6 7" key="1">
    <citation type="submission" date="2018-08" db="EMBL/GenBank/DDBJ databases">
        <title>Recombination of ecologically and evolutionarily significant loci maintains genetic cohesion in the Pseudomonas syringae species complex.</title>
        <authorList>
            <person name="Dillon M."/>
            <person name="Thakur S."/>
            <person name="Almeida R.N.D."/>
            <person name="Weir B.S."/>
            <person name="Guttman D.S."/>
        </authorList>
    </citation>
    <scope>NUCLEOTIDE SEQUENCE [LARGE SCALE GENOMIC DNA]</scope>
    <source>
        <strain evidence="6 7">ICMP 3555</strain>
    </source>
</reference>
<evidence type="ECO:0000259" key="5">
    <source>
        <dbReference type="PROSITE" id="PS50931"/>
    </source>
</evidence>
<dbReference type="CDD" id="cd08432">
    <property type="entry name" value="PBP2_GcdR_TrpI_HvrB_AmpR_like"/>
    <property type="match status" value="1"/>
</dbReference>
<organism evidence="6 7">
    <name type="scientific">Pseudomonas marginalis pv. marginalis</name>
    <dbReference type="NCBI Taxonomy" id="97473"/>
    <lineage>
        <taxon>Bacteria</taxon>
        <taxon>Pseudomonadati</taxon>
        <taxon>Pseudomonadota</taxon>
        <taxon>Gammaproteobacteria</taxon>
        <taxon>Pseudomonadales</taxon>
        <taxon>Pseudomonadaceae</taxon>
        <taxon>Pseudomonas</taxon>
    </lineage>
</organism>
<keyword evidence="2" id="KW-0805">Transcription regulation</keyword>
<keyword evidence="4" id="KW-0804">Transcription</keyword>
<accession>A0A3M4ACJ2</accession>
<dbReference type="SUPFAM" id="SSF46785">
    <property type="entry name" value="Winged helix' DNA-binding domain"/>
    <property type="match status" value="1"/>
</dbReference>